<evidence type="ECO:0000256" key="1">
    <source>
        <dbReference type="SAM" id="MobiDB-lite"/>
    </source>
</evidence>
<proteinExistence type="predicted"/>
<dbReference type="InterPro" id="IPR036590">
    <property type="entry name" value="SRAP-like"/>
</dbReference>
<dbReference type="SUPFAM" id="SSF143081">
    <property type="entry name" value="BB1717-like"/>
    <property type="match status" value="1"/>
</dbReference>
<accession>A0A328BFX1</accession>
<dbReference type="AlphaFoldDB" id="A0A328BFX1"/>
<dbReference type="Proteomes" id="UP000249524">
    <property type="component" value="Unassembled WGS sequence"/>
</dbReference>
<evidence type="ECO:0000313" key="3">
    <source>
        <dbReference type="Proteomes" id="UP000249524"/>
    </source>
</evidence>
<evidence type="ECO:0008006" key="4">
    <source>
        <dbReference type="Google" id="ProtNLM"/>
    </source>
</evidence>
<sequence>MCDEYRLNADMRLALGPQSAGLGPAEQSLLAGGEIAVRHGDPAPLLVPRDPAAPEAGLRLLIARWWLVPSFHHGALSEWRVVSALARLESLESRHAYLDAYRWRRALAPFTSFIVYGPGAEGGRRTPTQGWAVKWRPTGPTDTLRFFPAIWETTTLPGDEGDLTSFAIVVGQPAKEFAVGDRPGPLARRQARLLDLEQGLEWLRLDGPGNLGLLDPRPRGGSTLSRGGLRRRRPSRCGMADVPVDAGTGMDWLKHEGKRVLIDPAPSAGLDQALVAQRSRLGSYC</sequence>
<name>A0A328BFX1_9CAUL</name>
<organism evidence="2 3">
    <name type="scientific">Phenylobacterium kunshanense</name>
    <dbReference type="NCBI Taxonomy" id="1445034"/>
    <lineage>
        <taxon>Bacteria</taxon>
        <taxon>Pseudomonadati</taxon>
        <taxon>Pseudomonadota</taxon>
        <taxon>Alphaproteobacteria</taxon>
        <taxon>Caulobacterales</taxon>
        <taxon>Caulobacteraceae</taxon>
        <taxon>Phenylobacterium</taxon>
    </lineage>
</organism>
<dbReference type="Pfam" id="PF02586">
    <property type="entry name" value="SRAP"/>
    <property type="match status" value="1"/>
</dbReference>
<dbReference type="GO" id="GO:0106300">
    <property type="term" value="P:protein-DNA covalent cross-linking repair"/>
    <property type="evidence" value="ECO:0007669"/>
    <property type="project" value="InterPro"/>
</dbReference>
<protein>
    <recommendedName>
        <fullName evidence="4">Abasic site processing protein</fullName>
    </recommendedName>
</protein>
<comment type="caution">
    <text evidence="2">The sequence shown here is derived from an EMBL/GenBank/DDBJ whole genome shotgun (WGS) entry which is preliminary data.</text>
</comment>
<gene>
    <name evidence="2" type="ORF">DJ019_11920</name>
</gene>
<dbReference type="OrthoDB" id="9782620at2"/>
<keyword evidence="3" id="KW-1185">Reference proteome</keyword>
<reference evidence="2 3" key="1">
    <citation type="submission" date="2018-05" db="EMBL/GenBank/DDBJ databases">
        <authorList>
            <person name="Lanie J.A."/>
            <person name="Ng W.-L."/>
            <person name="Kazmierczak K.M."/>
            <person name="Andrzejewski T.M."/>
            <person name="Davidsen T.M."/>
            <person name="Wayne K.J."/>
            <person name="Tettelin H."/>
            <person name="Glass J.I."/>
            <person name="Rusch D."/>
            <person name="Podicherti R."/>
            <person name="Tsui H.-C.T."/>
            <person name="Winkler M.E."/>
        </authorList>
    </citation>
    <scope>NUCLEOTIDE SEQUENCE [LARGE SCALE GENOMIC DNA]</scope>
    <source>
        <strain evidence="2 3">BUT-10</strain>
    </source>
</reference>
<dbReference type="InterPro" id="IPR003738">
    <property type="entry name" value="SRAP"/>
</dbReference>
<dbReference type="Gene3D" id="3.90.1680.10">
    <property type="entry name" value="SOS response associated peptidase-like"/>
    <property type="match status" value="1"/>
</dbReference>
<dbReference type="GO" id="GO:0003697">
    <property type="term" value="F:single-stranded DNA binding"/>
    <property type="evidence" value="ECO:0007669"/>
    <property type="project" value="InterPro"/>
</dbReference>
<evidence type="ECO:0000313" key="2">
    <source>
        <dbReference type="EMBL" id="RAK64734.1"/>
    </source>
</evidence>
<feature type="region of interest" description="Disordered" evidence="1">
    <location>
        <begin position="213"/>
        <end position="235"/>
    </location>
</feature>
<feature type="compositionally biased region" description="Low complexity" evidence="1">
    <location>
        <begin position="213"/>
        <end position="227"/>
    </location>
</feature>
<dbReference type="EMBL" id="QFYS01000005">
    <property type="protein sequence ID" value="RAK64734.1"/>
    <property type="molecule type" value="Genomic_DNA"/>
</dbReference>